<evidence type="ECO:0000256" key="5">
    <source>
        <dbReference type="ARBA" id="ARBA00013011"/>
    </source>
</evidence>
<evidence type="ECO:0000256" key="15">
    <source>
        <dbReference type="RuleBase" id="RU000485"/>
    </source>
</evidence>
<dbReference type="InterPro" id="IPR006184">
    <property type="entry name" value="6PGdom_BS"/>
</dbReference>
<feature type="binding site" description="in other chain" evidence="14">
    <location>
        <position position="287"/>
    </location>
    <ligand>
        <name>substrate</name>
        <note>ligand shared between dimeric partners</note>
    </ligand>
</feature>
<evidence type="ECO:0000259" key="16">
    <source>
        <dbReference type="SMART" id="SM01350"/>
    </source>
</evidence>
<keyword evidence="9 15" id="KW-0311">Gluconate utilization</keyword>
<feature type="binding site" description="in other chain" evidence="14">
    <location>
        <begin position="128"/>
        <end position="130"/>
    </location>
    <ligand>
        <name>substrate</name>
        <note>ligand shared between dimeric partners</note>
    </ligand>
</feature>
<dbReference type="InterPro" id="IPR036291">
    <property type="entry name" value="NAD(P)-bd_dom_sf"/>
</dbReference>
<feature type="binding site" evidence="14">
    <location>
        <position position="452"/>
    </location>
    <ligand>
        <name>substrate</name>
        <note>ligand shared between dimeric partners</note>
    </ligand>
</feature>
<dbReference type="GO" id="GO:0019521">
    <property type="term" value="P:D-gluconate metabolic process"/>
    <property type="evidence" value="ECO:0007669"/>
    <property type="project" value="UniProtKB-KW"/>
</dbReference>
<keyword evidence="8 12" id="KW-0560">Oxidoreductase</keyword>
<dbReference type="EC" id="1.1.1.44" evidence="5 12"/>
<dbReference type="EMBL" id="BMKA01000001">
    <property type="protein sequence ID" value="GGA06724.1"/>
    <property type="molecule type" value="Genomic_DNA"/>
</dbReference>
<dbReference type="Proteomes" id="UP000628017">
    <property type="component" value="Unassembled WGS sequence"/>
</dbReference>
<organism evidence="17 18">
    <name type="scientific">Neptunicoccus cionae</name>
    <dbReference type="NCBI Taxonomy" id="2035344"/>
    <lineage>
        <taxon>Bacteria</taxon>
        <taxon>Pseudomonadati</taxon>
        <taxon>Pseudomonadota</taxon>
        <taxon>Alphaproteobacteria</taxon>
        <taxon>Rhodobacterales</taxon>
        <taxon>Paracoccaceae</taxon>
        <taxon>Neptunicoccus</taxon>
    </lineage>
</organism>
<evidence type="ECO:0000256" key="9">
    <source>
        <dbReference type="ARBA" id="ARBA00023064"/>
    </source>
</evidence>
<evidence type="ECO:0000256" key="8">
    <source>
        <dbReference type="ARBA" id="ARBA00023002"/>
    </source>
</evidence>
<dbReference type="Gene3D" id="3.40.50.720">
    <property type="entry name" value="NAD(P)-binding Rossmann-like Domain"/>
    <property type="match status" value="1"/>
</dbReference>
<sequence length="477" mass="50909">MAHVGLVGIGVMGREFALNLAENGHTVSLLDRDIEKSREVVTAGSALDGELIACADESTFVNGMAAPRSILALVPSGGPLDAVIESLTPLLDEGDLIADLGNSYYKETERRVLACEAAGLQFLGMGISGGAEGARHGPSIMAGGSPDSWARIKGPLRDAAAKFEGEPCCDWFGPGGAGHFIKMLHNGIEYADMQMIAEAYGIMRDGWGMDAPAIGDVFASWMEGPLNSYLVEIAAEVARASDPETNKPMLDMILDRAGQKGTGRWSVIEALHLGAPASMMQAAVEARNISADLEGRRDSALLFGAAPEGKFVAQGKDQDSGQEAGLRQLESAMIAAKVCAYTQGFEVLRRASEAFDWSLDLAAIARVWRAGCIIRSVLLDDISDAFEEDATRKLSHAPKFTDLLRNNVDGLKTVVAQSVGGGLETPALYAALSYHNASRTQHSTANMIQGLRDRFGAHRFERVDAHGELVNGPWHER</sequence>
<protein>
    <recommendedName>
        <fullName evidence="6 12">6-phosphogluconate dehydrogenase, decarboxylating</fullName>
        <ecNumber evidence="5 12">1.1.1.44</ecNumber>
    </recommendedName>
</protein>
<feature type="binding site" description="in other chain" evidence="14">
    <location>
        <position position="102"/>
    </location>
    <ligand>
        <name>substrate</name>
        <note>ligand shared between dimeric partners</note>
    </ligand>
</feature>
<accession>A0A916QSH0</accession>
<dbReference type="SUPFAM" id="SSF51735">
    <property type="entry name" value="NAD(P)-binding Rossmann-fold domains"/>
    <property type="match status" value="1"/>
</dbReference>
<feature type="binding site" description="in other chain" evidence="14">
    <location>
        <begin position="185"/>
        <end position="186"/>
    </location>
    <ligand>
        <name>substrate</name>
        <note>ligand shared between dimeric partners</note>
    </ligand>
</feature>
<dbReference type="Gene3D" id="1.20.5.320">
    <property type="entry name" value="6-Phosphogluconate Dehydrogenase, domain 3"/>
    <property type="match status" value="1"/>
</dbReference>
<dbReference type="SMART" id="SM01350">
    <property type="entry name" value="6PGD"/>
    <property type="match status" value="1"/>
</dbReference>
<comment type="pathway">
    <text evidence="2 12 15">Carbohydrate degradation; pentose phosphate pathway; D-ribulose 5-phosphate from D-glucose 6-phosphate (oxidative stage): step 3/3.</text>
</comment>
<evidence type="ECO:0000256" key="11">
    <source>
        <dbReference type="ARBA" id="ARBA00048640"/>
    </source>
</evidence>
<evidence type="ECO:0000256" key="10">
    <source>
        <dbReference type="ARBA" id="ARBA00023126"/>
    </source>
</evidence>
<comment type="caution">
    <text evidence="17">The sequence shown here is derived from an EMBL/GenBank/DDBJ whole genome shotgun (WGS) entry which is preliminary data.</text>
</comment>
<dbReference type="InterPro" id="IPR006113">
    <property type="entry name" value="6PGDH_Gnd/GntZ"/>
</dbReference>
<dbReference type="InterPro" id="IPR013328">
    <property type="entry name" value="6PGD_dom2"/>
</dbReference>
<dbReference type="Pfam" id="PF03446">
    <property type="entry name" value="NAD_binding_2"/>
    <property type="match status" value="1"/>
</dbReference>
<feature type="active site" description="Proton acceptor" evidence="13">
    <location>
        <position position="182"/>
    </location>
</feature>
<evidence type="ECO:0000256" key="12">
    <source>
        <dbReference type="PIRNR" id="PIRNR000109"/>
    </source>
</evidence>
<dbReference type="AlphaFoldDB" id="A0A916QSH0"/>
<proteinExistence type="inferred from homology"/>
<evidence type="ECO:0000256" key="1">
    <source>
        <dbReference type="ARBA" id="ARBA00002526"/>
    </source>
</evidence>
<evidence type="ECO:0000256" key="6">
    <source>
        <dbReference type="ARBA" id="ARBA00018193"/>
    </source>
</evidence>
<dbReference type="InterPro" id="IPR006114">
    <property type="entry name" value="6PGDH_C"/>
</dbReference>
<evidence type="ECO:0000313" key="17">
    <source>
        <dbReference type="EMBL" id="GGA06724.1"/>
    </source>
</evidence>
<dbReference type="PIRSF" id="PIRSF000109">
    <property type="entry name" value="6PGD"/>
    <property type="match status" value="1"/>
</dbReference>
<keyword evidence="18" id="KW-1185">Reference proteome</keyword>
<comment type="function">
    <text evidence="1 12">Catalyzes the oxidative decarboxylation of 6-phosphogluconate to ribulose 5-phosphate and CO(2), with concomitant reduction of NADP to NADPH.</text>
</comment>
<dbReference type="Pfam" id="PF00393">
    <property type="entry name" value="6PGD"/>
    <property type="match status" value="1"/>
</dbReference>
<feature type="domain" description="6-phosphogluconate dehydrogenase C-terminal" evidence="16">
    <location>
        <begin position="178"/>
        <end position="475"/>
    </location>
</feature>
<dbReference type="GO" id="GO:0004616">
    <property type="term" value="F:phosphogluconate dehydrogenase (decarboxylating) activity"/>
    <property type="evidence" value="ECO:0007669"/>
    <property type="project" value="UniProtKB-EC"/>
</dbReference>
<feature type="binding site" evidence="14">
    <location>
        <position position="458"/>
    </location>
    <ligand>
        <name>substrate</name>
        <note>ligand shared between dimeric partners</note>
    </ligand>
</feature>
<evidence type="ECO:0000256" key="4">
    <source>
        <dbReference type="ARBA" id="ARBA00011738"/>
    </source>
</evidence>
<evidence type="ECO:0000256" key="3">
    <source>
        <dbReference type="ARBA" id="ARBA00008419"/>
    </source>
</evidence>
<keyword evidence="7 12" id="KW-0521">NADP</keyword>
<dbReference type="FunFam" id="1.10.1040.10:FF:000032">
    <property type="entry name" value="6-phosphogluconate dehydrogenase, decarboxylating"/>
    <property type="match status" value="1"/>
</dbReference>
<dbReference type="InterPro" id="IPR006115">
    <property type="entry name" value="6PGDH_NADP-bd"/>
</dbReference>
<dbReference type="Gene3D" id="1.10.1040.10">
    <property type="entry name" value="N-(1-d-carboxylethyl)-l-norvaline Dehydrogenase, domain 2"/>
    <property type="match status" value="1"/>
</dbReference>
<dbReference type="PROSITE" id="PS00461">
    <property type="entry name" value="6PGD"/>
    <property type="match status" value="1"/>
</dbReference>
<evidence type="ECO:0000256" key="14">
    <source>
        <dbReference type="PIRSR" id="PIRSR000109-2"/>
    </source>
</evidence>
<evidence type="ECO:0000313" key="18">
    <source>
        <dbReference type="Proteomes" id="UP000628017"/>
    </source>
</evidence>
<dbReference type="SUPFAM" id="SSF48179">
    <property type="entry name" value="6-phosphogluconate dehydrogenase C-terminal domain-like"/>
    <property type="match status" value="1"/>
</dbReference>
<comment type="similarity">
    <text evidence="3 12 15">Belongs to the 6-phosphogluconate dehydrogenase family.</text>
</comment>
<evidence type="ECO:0000256" key="2">
    <source>
        <dbReference type="ARBA" id="ARBA00004874"/>
    </source>
</evidence>
<dbReference type="NCBIfam" id="NF006765">
    <property type="entry name" value="PRK09287.1"/>
    <property type="match status" value="1"/>
</dbReference>
<dbReference type="PANTHER" id="PTHR11811">
    <property type="entry name" value="6-PHOSPHOGLUCONATE DEHYDROGENASE"/>
    <property type="match status" value="1"/>
</dbReference>
<evidence type="ECO:0000256" key="7">
    <source>
        <dbReference type="ARBA" id="ARBA00022857"/>
    </source>
</evidence>
<gene>
    <name evidence="17" type="primary">gnd</name>
    <name evidence="17" type="ORF">GCM10011498_03090</name>
</gene>
<dbReference type="InterPro" id="IPR006183">
    <property type="entry name" value="Pgluconate_DH"/>
</dbReference>
<reference evidence="17" key="1">
    <citation type="journal article" date="2014" name="Int. J. Syst. Evol. Microbiol.">
        <title>Complete genome sequence of Corynebacterium casei LMG S-19264T (=DSM 44701T), isolated from a smear-ripened cheese.</title>
        <authorList>
            <consortium name="US DOE Joint Genome Institute (JGI-PGF)"/>
            <person name="Walter F."/>
            <person name="Albersmeier A."/>
            <person name="Kalinowski J."/>
            <person name="Ruckert C."/>
        </authorList>
    </citation>
    <scope>NUCLEOTIDE SEQUENCE</scope>
    <source>
        <strain evidence="17">CGMCC 1.15880</strain>
    </source>
</reference>
<dbReference type="InterPro" id="IPR008927">
    <property type="entry name" value="6-PGluconate_DH-like_C_sf"/>
</dbReference>
<dbReference type="NCBIfam" id="TIGR00873">
    <property type="entry name" value="gnd"/>
    <property type="match status" value="1"/>
</dbReference>
<dbReference type="GO" id="GO:0050661">
    <property type="term" value="F:NADP binding"/>
    <property type="evidence" value="ECO:0007669"/>
    <property type="project" value="InterPro"/>
</dbReference>
<name>A0A916QSH0_9RHOB</name>
<keyword evidence="10 12" id="KW-0570">Pentose shunt</keyword>
<feature type="binding site" description="in other chain" evidence="14">
    <location>
        <position position="260"/>
    </location>
    <ligand>
        <name>substrate</name>
        <note>ligand shared between dimeric partners</note>
    </ligand>
</feature>
<comment type="subunit">
    <text evidence="4 12">Homodimer.</text>
</comment>
<dbReference type="RefSeq" id="WP_188670256.1">
    <property type="nucleotide sequence ID" value="NZ_BMKA01000001.1"/>
</dbReference>
<dbReference type="PRINTS" id="PR00076">
    <property type="entry name" value="6PGDHDRGNASE"/>
</dbReference>
<reference evidence="17" key="2">
    <citation type="submission" date="2020-09" db="EMBL/GenBank/DDBJ databases">
        <authorList>
            <person name="Sun Q."/>
            <person name="Zhou Y."/>
        </authorList>
    </citation>
    <scope>NUCLEOTIDE SEQUENCE</scope>
    <source>
        <strain evidence="17">CGMCC 1.15880</strain>
    </source>
</reference>
<feature type="active site" description="Proton donor" evidence="13">
    <location>
        <position position="189"/>
    </location>
</feature>
<comment type="catalytic activity">
    <reaction evidence="11 12 15">
        <text>6-phospho-D-gluconate + NADP(+) = D-ribulose 5-phosphate + CO2 + NADPH</text>
        <dbReference type="Rhea" id="RHEA:10116"/>
        <dbReference type="ChEBI" id="CHEBI:16526"/>
        <dbReference type="ChEBI" id="CHEBI:57783"/>
        <dbReference type="ChEBI" id="CHEBI:58121"/>
        <dbReference type="ChEBI" id="CHEBI:58349"/>
        <dbReference type="ChEBI" id="CHEBI:58759"/>
        <dbReference type="EC" id="1.1.1.44"/>
    </reaction>
</comment>
<feature type="binding site" description="in other chain" evidence="14">
    <location>
        <position position="190"/>
    </location>
    <ligand>
        <name>substrate</name>
        <note>ligand shared between dimeric partners</note>
    </ligand>
</feature>
<dbReference type="GO" id="GO:0006098">
    <property type="term" value="P:pentose-phosphate shunt"/>
    <property type="evidence" value="ECO:0007669"/>
    <property type="project" value="UniProtKB-KW"/>
</dbReference>
<evidence type="ECO:0000256" key="13">
    <source>
        <dbReference type="PIRSR" id="PIRSR000109-1"/>
    </source>
</evidence>